<keyword evidence="17" id="KW-1185">Reference proteome</keyword>
<feature type="domain" description="TonB-dependent receptor-like beta-barrel" evidence="14">
    <location>
        <begin position="342"/>
        <end position="826"/>
    </location>
</feature>
<sequence>MIEYDDTRTALGGQGSQTTACRTAHRGGHPGPLTRPDCPGISAPLAGFGRLAKAMLLGGTALLLAPAAWAQDDGQVADTGSDSDLVLDEILVTAQKRVQSLQSVPQSVSALSGDDLRARNLLETTDLNGAVPNLQVTSAYSRTQPNFSLRGISVANEFSASIASPVGVYVDEVYQNFRASHGQQLYDLDRIEVVRGPQGTLYGRNTTGGAINFITRRPSLEGTEGYVTANYGNFDTLRMDGAAEATIIPGKLGVRFAATFGDGDGYTFNPVDGQYYGDTNYYGARATILWKPNEDMDVLLKVYTAENDQLQDLPYGIGYNENGTDNFGYSRELRGLAENEVEADTAGNYFNDADGIVLTVNYEWDEITLTSITGYDSGTFDLSPFDCDGSPNNVCAIRYNSEHDGFNQDLRLTYTGDRLQVIGGLYYGWDRNITNNEPDFFGILTDLGVPADFFNAPIASADALAVVPAGAGPDPCAPVVVNPNGFFDARSFLDPSCAAVAPPVSPILAEQQFTIERPSYAIYGEAIYDVTDKFTVTLGLRYTYDEVRFEDARTVLFDAAGNPRASTVPFSFPFDPSLPAVNLEEDTGRLTGRLILNYQWQDEVMTYASYSRGYRAGAWNGLAYQAIEQVFFVPPEEVDAFEVGLKSRWFDNRLQFNAAAFYYDYQNQQIAEIVGATSFLRAVNGRIWGLEAEFTALVNDWLVIDGSGGYLNSRYDSGQVLDGGGAIGGNEFPNAPDIMANLGATITFWEQEDRSIVLRADGQYIGEYWFDPFNDYGGQFVGSPTLEGQPLASSELGEGNPAYFLANARLTFNQENFAVSLWARNIFDNFYFTYGLNLNAFNQDYLVRGLPRTYGVELTARF</sequence>
<evidence type="ECO:0000256" key="2">
    <source>
        <dbReference type="ARBA" id="ARBA00022448"/>
    </source>
</evidence>
<dbReference type="Proteomes" id="UP000271227">
    <property type="component" value="Unassembled WGS sequence"/>
</dbReference>
<protein>
    <submittedName>
        <fullName evidence="16">Iron complex outermembrane receptor protein</fullName>
    </submittedName>
</protein>
<keyword evidence="4" id="KW-0410">Iron transport</keyword>
<dbReference type="GO" id="GO:0009279">
    <property type="term" value="C:cell outer membrane"/>
    <property type="evidence" value="ECO:0007669"/>
    <property type="project" value="UniProtKB-SubCell"/>
</dbReference>
<keyword evidence="5 11" id="KW-0812">Transmembrane</keyword>
<dbReference type="PANTHER" id="PTHR32552">
    <property type="entry name" value="FERRICHROME IRON RECEPTOR-RELATED"/>
    <property type="match status" value="1"/>
</dbReference>
<evidence type="ECO:0000313" key="17">
    <source>
        <dbReference type="Proteomes" id="UP000271227"/>
    </source>
</evidence>
<evidence type="ECO:0000256" key="5">
    <source>
        <dbReference type="ARBA" id="ARBA00022692"/>
    </source>
</evidence>
<dbReference type="AlphaFoldDB" id="A0A3M0CI06"/>
<dbReference type="SUPFAM" id="SSF56935">
    <property type="entry name" value="Porins"/>
    <property type="match status" value="1"/>
</dbReference>
<comment type="subcellular location">
    <subcellularLocation>
        <location evidence="1 11">Cell outer membrane</location>
        <topology evidence="1 11">Multi-pass membrane protein</topology>
    </subcellularLocation>
</comment>
<feature type="domain" description="TonB-dependent receptor plug" evidence="15">
    <location>
        <begin position="101"/>
        <end position="210"/>
    </location>
</feature>
<dbReference type="Pfam" id="PF00593">
    <property type="entry name" value="TonB_dep_Rec_b-barrel"/>
    <property type="match status" value="1"/>
</dbReference>
<evidence type="ECO:0000256" key="8">
    <source>
        <dbReference type="ARBA" id="ARBA00023077"/>
    </source>
</evidence>
<comment type="caution">
    <text evidence="16">The sequence shown here is derived from an EMBL/GenBank/DDBJ whole genome shotgun (WGS) entry which is preliminary data.</text>
</comment>
<evidence type="ECO:0000256" key="10">
    <source>
        <dbReference type="ARBA" id="ARBA00023237"/>
    </source>
</evidence>
<keyword evidence="9 11" id="KW-0472">Membrane</keyword>
<gene>
    <name evidence="16" type="ORF">BXY39_2236</name>
</gene>
<dbReference type="PROSITE" id="PS52016">
    <property type="entry name" value="TONB_DEPENDENT_REC_3"/>
    <property type="match status" value="1"/>
</dbReference>
<dbReference type="GO" id="GO:0006826">
    <property type="term" value="P:iron ion transport"/>
    <property type="evidence" value="ECO:0007669"/>
    <property type="project" value="UniProtKB-KW"/>
</dbReference>
<organism evidence="16 17">
    <name type="scientific">Eilatimonas milleporae</name>
    <dbReference type="NCBI Taxonomy" id="911205"/>
    <lineage>
        <taxon>Bacteria</taxon>
        <taxon>Pseudomonadati</taxon>
        <taxon>Pseudomonadota</taxon>
        <taxon>Alphaproteobacteria</taxon>
        <taxon>Kordiimonadales</taxon>
        <taxon>Kordiimonadaceae</taxon>
        <taxon>Eilatimonas</taxon>
    </lineage>
</organism>
<evidence type="ECO:0000259" key="15">
    <source>
        <dbReference type="Pfam" id="PF07715"/>
    </source>
</evidence>
<evidence type="ECO:0000256" key="11">
    <source>
        <dbReference type="PROSITE-ProRule" id="PRU01360"/>
    </source>
</evidence>
<dbReference type="InterPro" id="IPR039426">
    <property type="entry name" value="TonB-dep_rcpt-like"/>
</dbReference>
<dbReference type="Pfam" id="PF07715">
    <property type="entry name" value="Plug"/>
    <property type="match status" value="1"/>
</dbReference>
<keyword evidence="10 11" id="KW-0998">Cell outer membrane</keyword>
<dbReference type="EMBL" id="REFR01000011">
    <property type="protein sequence ID" value="RMB08140.1"/>
    <property type="molecule type" value="Genomic_DNA"/>
</dbReference>
<proteinExistence type="inferred from homology"/>
<evidence type="ECO:0000256" key="1">
    <source>
        <dbReference type="ARBA" id="ARBA00004571"/>
    </source>
</evidence>
<keyword evidence="16" id="KW-0675">Receptor</keyword>
<dbReference type="InterPro" id="IPR036942">
    <property type="entry name" value="Beta-barrel_TonB_sf"/>
</dbReference>
<comment type="similarity">
    <text evidence="11 12">Belongs to the TonB-dependent receptor family.</text>
</comment>
<evidence type="ECO:0000256" key="3">
    <source>
        <dbReference type="ARBA" id="ARBA00022452"/>
    </source>
</evidence>
<evidence type="ECO:0000256" key="13">
    <source>
        <dbReference type="SAM" id="MobiDB-lite"/>
    </source>
</evidence>
<dbReference type="InterPro" id="IPR000531">
    <property type="entry name" value="Beta-barrel_TonB"/>
</dbReference>
<dbReference type="InParanoid" id="A0A3M0CI06"/>
<evidence type="ECO:0000256" key="7">
    <source>
        <dbReference type="ARBA" id="ARBA00023065"/>
    </source>
</evidence>
<accession>A0A3M0CI06</accession>
<evidence type="ECO:0000313" key="16">
    <source>
        <dbReference type="EMBL" id="RMB08140.1"/>
    </source>
</evidence>
<dbReference type="OrthoDB" id="127311at2"/>
<evidence type="ECO:0000256" key="4">
    <source>
        <dbReference type="ARBA" id="ARBA00022496"/>
    </source>
</evidence>
<keyword evidence="3 11" id="KW-1134">Transmembrane beta strand</keyword>
<keyword evidence="2 11" id="KW-0813">Transport</keyword>
<reference evidence="16 17" key="1">
    <citation type="submission" date="2018-10" db="EMBL/GenBank/DDBJ databases">
        <title>Genomic Encyclopedia of Archaeal and Bacterial Type Strains, Phase II (KMG-II): from individual species to whole genera.</title>
        <authorList>
            <person name="Goeker M."/>
        </authorList>
    </citation>
    <scope>NUCLEOTIDE SEQUENCE [LARGE SCALE GENOMIC DNA]</scope>
    <source>
        <strain evidence="16 17">DSM 25217</strain>
    </source>
</reference>
<evidence type="ECO:0000256" key="12">
    <source>
        <dbReference type="RuleBase" id="RU003357"/>
    </source>
</evidence>
<dbReference type="Gene3D" id="2.40.170.20">
    <property type="entry name" value="TonB-dependent receptor, beta-barrel domain"/>
    <property type="match status" value="2"/>
</dbReference>
<keyword evidence="6" id="KW-0408">Iron</keyword>
<keyword evidence="7" id="KW-0406">Ion transport</keyword>
<feature type="region of interest" description="Disordered" evidence="13">
    <location>
        <begin position="1"/>
        <end position="36"/>
    </location>
</feature>
<evidence type="ECO:0000256" key="9">
    <source>
        <dbReference type="ARBA" id="ARBA00023136"/>
    </source>
</evidence>
<keyword evidence="8 12" id="KW-0798">TonB box</keyword>
<dbReference type="InterPro" id="IPR012910">
    <property type="entry name" value="Plug_dom"/>
</dbReference>
<name>A0A3M0CI06_9PROT</name>
<dbReference type="PANTHER" id="PTHR32552:SF81">
    <property type="entry name" value="TONB-DEPENDENT OUTER MEMBRANE RECEPTOR"/>
    <property type="match status" value="1"/>
</dbReference>
<evidence type="ECO:0000259" key="14">
    <source>
        <dbReference type="Pfam" id="PF00593"/>
    </source>
</evidence>
<evidence type="ECO:0000256" key="6">
    <source>
        <dbReference type="ARBA" id="ARBA00023004"/>
    </source>
</evidence>